<name>M0EBF3_9EURY</name>
<dbReference type="EMBL" id="AOJK01000041">
    <property type="protein sequence ID" value="ELZ43749.1"/>
    <property type="molecule type" value="Genomic_DNA"/>
</dbReference>
<proteinExistence type="predicted"/>
<keyword evidence="3" id="KW-1185">Reference proteome</keyword>
<feature type="region of interest" description="Disordered" evidence="1">
    <location>
        <begin position="1"/>
        <end position="21"/>
    </location>
</feature>
<feature type="compositionally biased region" description="Polar residues" evidence="1">
    <location>
        <begin position="1"/>
        <end position="12"/>
    </location>
</feature>
<organism evidence="2 3">
    <name type="scientific">Halorubrum californiense DSM 19288</name>
    <dbReference type="NCBI Taxonomy" id="1227465"/>
    <lineage>
        <taxon>Archaea</taxon>
        <taxon>Methanobacteriati</taxon>
        <taxon>Methanobacteriota</taxon>
        <taxon>Stenosarchaea group</taxon>
        <taxon>Halobacteria</taxon>
        <taxon>Halobacteriales</taxon>
        <taxon>Haloferacaceae</taxon>
        <taxon>Halorubrum</taxon>
    </lineage>
</organism>
<dbReference type="PATRIC" id="fig|1227465.4.peg.1721"/>
<protein>
    <submittedName>
        <fullName evidence="2">Uncharacterized protein</fullName>
    </submittedName>
</protein>
<gene>
    <name evidence="2" type="ORF">C463_08774</name>
</gene>
<dbReference type="AlphaFoldDB" id="M0EBF3"/>
<evidence type="ECO:0000313" key="2">
    <source>
        <dbReference type="EMBL" id="ELZ43749.1"/>
    </source>
</evidence>
<sequence>MSEQSSSAQSGTDARRTETVEMTTADQVAQYLIEDQMADLTDAIREAAQNGVDSPGATRVLVSVTPERTVVCDDGAGVDLGSAHGTRDLSVLGAGTKTRGDDSTLGEWGIGTGAIIAKGAVRIWSGQHALCFDYQNERETTPFGAVSGRTGVVVETPHAFDGVCVSIDHYAAAVPDPDSYRWPRIIERLRKRFAYLTFRTGVSVIVNGDPVDRGHPFEAVDDDRTTVTRETDDAYLALEHTPAQGLAIYSNGLYVTTDHDAGVGGVVVSKGNLTLNFARTAIQSECERWARIQESLADARVTLYDQLRDDALTDQTRAVMTELLTSDDQLRARWRDRDLFQLVTETPVSLARIQAAPQIAWQDDAGHGADALVERGAVILDTSDSATDQLVTTARGDDTAVTLPTTFDVATRAQEADVWQGYTRLADAALSTRQGRYLLFARALADAIGVERDIYWGDATPDAWTDGHSRIVITDSAVTSSHRLAWTHDLFLVLCHEAAHDRSDKRRTAHGRRFEHRFRELVEDPTVRAAYTGLVTAIADRGFETVFQERGVSLG</sequence>
<comment type="caution">
    <text evidence="2">The sequence shown here is derived from an EMBL/GenBank/DDBJ whole genome shotgun (WGS) entry which is preliminary data.</text>
</comment>
<evidence type="ECO:0000256" key="1">
    <source>
        <dbReference type="SAM" id="MobiDB-lite"/>
    </source>
</evidence>
<evidence type="ECO:0000313" key="3">
    <source>
        <dbReference type="Proteomes" id="UP000011586"/>
    </source>
</evidence>
<dbReference type="Proteomes" id="UP000011586">
    <property type="component" value="Unassembled WGS sequence"/>
</dbReference>
<reference evidence="2 3" key="1">
    <citation type="journal article" date="2014" name="PLoS Genet.">
        <title>Phylogenetically driven sequencing of extremely halophilic archaea reveals strategies for static and dynamic osmo-response.</title>
        <authorList>
            <person name="Becker E.A."/>
            <person name="Seitzer P.M."/>
            <person name="Tritt A."/>
            <person name="Larsen D."/>
            <person name="Krusor M."/>
            <person name="Yao A.I."/>
            <person name="Wu D."/>
            <person name="Madern D."/>
            <person name="Eisen J.A."/>
            <person name="Darling A.E."/>
            <person name="Facciotti M.T."/>
        </authorList>
    </citation>
    <scope>NUCLEOTIDE SEQUENCE [LARGE SCALE GENOMIC DNA]</scope>
    <source>
        <strain evidence="2 3">DSM 19288</strain>
    </source>
</reference>
<accession>M0EBF3</accession>